<feature type="region of interest" description="Disordered" evidence="1">
    <location>
        <begin position="178"/>
        <end position="213"/>
    </location>
</feature>
<feature type="compositionally biased region" description="Low complexity" evidence="1">
    <location>
        <begin position="203"/>
        <end position="213"/>
    </location>
</feature>
<feature type="region of interest" description="Disordered" evidence="1">
    <location>
        <begin position="1"/>
        <end position="24"/>
    </location>
</feature>
<sequence length="334" mass="36433">MRLTAEAVVPVPMRSPDSHSVDATDSRPLLDAMRRTSRTHPTHSDTTRITPMPTDMPRTVHTRPITHRTPICSRRTRASTRPLTTTNARWSTLDSTATRHQIARGALDQHLHLSPADLLLMHRLLPAQHDDFIQAQQQLARWASEDVVSVVVLDQPPSGTMSDSQPYIDVGPISGAIAQQQHPHQQQHQQQHPHQHHGDHHQSSAAAAGSGSGAAAATSVANSSIMALPIVPNGISVSQRDYYPSPPSTETESSGSVIQLPIRRGLQSAAAAAAAADTAALSQHQQQLQLLQLPIYQQHPHQHHHPQQSGDTSSSNNSQSEQIIENGCYPEYKH</sequence>
<organism evidence="2 3">
    <name type="scientific">Drosophila simulans</name>
    <name type="common">Fruit fly</name>
    <dbReference type="NCBI Taxonomy" id="7240"/>
    <lineage>
        <taxon>Eukaryota</taxon>
        <taxon>Metazoa</taxon>
        <taxon>Ecdysozoa</taxon>
        <taxon>Arthropoda</taxon>
        <taxon>Hexapoda</taxon>
        <taxon>Insecta</taxon>
        <taxon>Pterygota</taxon>
        <taxon>Neoptera</taxon>
        <taxon>Endopterygota</taxon>
        <taxon>Diptera</taxon>
        <taxon>Brachycera</taxon>
        <taxon>Muscomorpha</taxon>
        <taxon>Ephydroidea</taxon>
        <taxon>Drosophilidae</taxon>
        <taxon>Drosophila</taxon>
        <taxon>Sophophora</taxon>
    </lineage>
</organism>
<accession>B4R5K1</accession>
<name>B4R5K1_DROSI</name>
<feature type="region of interest" description="Disordered" evidence="1">
    <location>
        <begin position="36"/>
        <end position="61"/>
    </location>
</feature>
<dbReference type="EMBL" id="CM000366">
    <property type="protein sequence ID" value="EDX18046.1"/>
    <property type="molecule type" value="Genomic_DNA"/>
</dbReference>
<dbReference type="PhylomeDB" id="B4R5K1"/>
<gene>
    <name evidence="2" type="primary">Dsim\GD15770</name>
    <name evidence="2" type="ORF">Dsim_GD15770</name>
</gene>
<keyword evidence="3" id="KW-1185">Reference proteome</keyword>
<feature type="region of interest" description="Disordered" evidence="1">
    <location>
        <begin position="298"/>
        <end position="334"/>
    </location>
</feature>
<feature type="compositionally biased region" description="Low complexity" evidence="1">
    <location>
        <begin position="313"/>
        <end position="326"/>
    </location>
</feature>
<dbReference type="AlphaFoldDB" id="B4R5K1"/>
<protein>
    <submittedName>
        <fullName evidence="2">GD15770</fullName>
    </submittedName>
</protein>
<feature type="compositionally biased region" description="Low complexity" evidence="1">
    <location>
        <begin position="178"/>
        <end position="190"/>
    </location>
</feature>
<evidence type="ECO:0000313" key="2">
    <source>
        <dbReference type="EMBL" id="EDX18046.1"/>
    </source>
</evidence>
<dbReference type="Proteomes" id="UP000000304">
    <property type="component" value="Chromosome X"/>
</dbReference>
<proteinExistence type="predicted"/>
<reference evidence="2 3" key="1">
    <citation type="journal article" date="2007" name="Nature">
        <title>Evolution of genes and genomes on the Drosophila phylogeny.</title>
        <authorList>
            <consortium name="Drosophila 12 Genomes Consortium"/>
            <person name="Clark A.G."/>
            <person name="Eisen M.B."/>
            <person name="Smith D.R."/>
            <person name="Bergman C.M."/>
            <person name="Oliver B."/>
            <person name="Markow T.A."/>
            <person name="Kaufman T.C."/>
            <person name="Kellis M."/>
            <person name="Gelbart W."/>
            <person name="Iyer V.N."/>
            <person name="Pollard D.A."/>
            <person name="Sackton T.B."/>
            <person name="Larracuente A.M."/>
            <person name="Singh N.D."/>
            <person name="Abad J.P."/>
            <person name="Abt D.N."/>
            <person name="Adryan B."/>
            <person name="Aguade M."/>
            <person name="Akashi H."/>
            <person name="Anderson W.W."/>
            <person name="Aquadro C.F."/>
            <person name="Ardell D.H."/>
            <person name="Arguello R."/>
            <person name="Artieri C.G."/>
            <person name="Barbash D.A."/>
            <person name="Barker D."/>
            <person name="Barsanti P."/>
            <person name="Batterham P."/>
            <person name="Batzoglou S."/>
            <person name="Begun D."/>
            <person name="Bhutkar A."/>
            <person name="Blanco E."/>
            <person name="Bosak S.A."/>
            <person name="Bradley R.K."/>
            <person name="Brand A.D."/>
            <person name="Brent M.R."/>
            <person name="Brooks A.N."/>
            <person name="Brown R.H."/>
            <person name="Butlin R.K."/>
            <person name="Caggese C."/>
            <person name="Calvi B.R."/>
            <person name="Bernardo de Carvalho A."/>
            <person name="Caspi A."/>
            <person name="Castrezana S."/>
            <person name="Celniker S.E."/>
            <person name="Chang J.L."/>
            <person name="Chapple C."/>
            <person name="Chatterji S."/>
            <person name="Chinwalla A."/>
            <person name="Civetta A."/>
            <person name="Clifton S.W."/>
            <person name="Comeron J.M."/>
            <person name="Costello J.C."/>
            <person name="Coyne J.A."/>
            <person name="Daub J."/>
            <person name="David R.G."/>
            <person name="Delcher A.L."/>
            <person name="Delehaunty K."/>
            <person name="Do C.B."/>
            <person name="Ebling H."/>
            <person name="Edwards K."/>
            <person name="Eickbush T."/>
            <person name="Evans J.D."/>
            <person name="Filipski A."/>
            <person name="Findeiss S."/>
            <person name="Freyhult E."/>
            <person name="Fulton L."/>
            <person name="Fulton R."/>
            <person name="Garcia A.C."/>
            <person name="Gardiner A."/>
            <person name="Garfield D.A."/>
            <person name="Garvin B.E."/>
            <person name="Gibson G."/>
            <person name="Gilbert D."/>
            <person name="Gnerre S."/>
            <person name="Godfrey J."/>
            <person name="Good R."/>
            <person name="Gotea V."/>
            <person name="Gravely B."/>
            <person name="Greenberg A.J."/>
            <person name="Griffiths-Jones S."/>
            <person name="Gross S."/>
            <person name="Guigo R."/>
            <person name="Gustafson E.A."/>
            <person name="Haerty W."/>
            <person name="Hahn M.W."/>
            <person name="Halligan D.L."/>
            <person name="Halpern A.L."/>
            <person name="Halter G.M."/>
            <person name="Han M.V."/>
            <person name="Heger A."/>
            <person name="Hillier L."/>
            <person name="Hinrichs A.S."/>
            <person name="Holmes I."/>
            <person name="Hoskins R.A."/>
            <person name="Hubisz M.J."/>
            <person name="Hultmark D."/>
            <person name="Huntley M.A."/>
            <person name="Jaffe D.B."/>
            <person name="Jagadeeshan S."/>
            <person name="Jeck W.R."/>
            <person name="Johnson J."/>
            <person name="Jones C.D."/>
            <person name="Jordan W.C."/>
            <person name="Karpen G.H."/>
            <person name="Kataoka E."/>
            <person name="Keightley P.D."/>
            <person name="Kheradpour P."/>
            <person name="Kirkness E.F."/>
            <person name="Koerich L.B."/>
            <person name="Kristiansen K."/>
            <person name="Kudrna D."/>
            <person name="Kulathinal R.J."/>
            <person name="Kumar S."/>
            <person name="Kwok R."/>
            <person name="Lander E."/>
            <person name="Langley C.H."/>
            <person name="Lapoint R."/>
            <person name="Lazzaro B.P."/>
            <person name="Lee S.J."/>
            <person name="Levesque L."/>
            <person name="Li R."/>
            <person name="Lin C.F."/>
            <person name="Lin M.F."/>
            <person name="Lindblad-Toh K."/>
            <person name="Llopart A."/>
            <person name="Long M."/>
            <person name="Low L."/>
            <person name="Lozovsky E."/>
            <person name="Lu J."/>
            <person name="Luo M."/>
            <person name="Machado C.A."/>
            <person name="Makalowski W."/>
            <person name="Marzo M."/>
            <person name="Matsuda M."/>
            <person name="Matzkin L."/>
            <person name="McAllister B."/>
            <person name="McBride C.S."/>
            <person name="McKernan B."/>
            <person name="McKernan K."/>
            <person name="Mendez-Lago M."/>
            <person name="Minx P."/>
            <person name="Mollenhauer M.U."/>
            <person name="Montooth K."/>
            <person name="Mount S.M."/>
            <person name="Mu X."/>
            <person name="Myers E."/>
            <person name="Negre B."/>
            <person name="Newfeld S."/>
            <person name="Nielsen R."/>
            <person name="Noor M.A."/>
            <person name="O'Grady P."/>
            <person name="Pachter L."/>
            <person name="Papaceit M."/>
            <person name="Parisi M.J."/>
            <person name="Parisi M."/>
            <person name="Parts L."/>
            <person name="Pedersen J.S."/>
            <person name="Pesole G."/>
            <person name="Phillippy A.M."/>
            <person name="Ponting C.P."/>
            <person name="Pop M."/>
            <person name="Porcelli D."/>
            <person name="Powell J.R."/>
            <person name="Prohaska S."/>
            <person name="Pruitt K."/>
            <person name="Puig M."/>
            <person name="Quesneville H."/>
            <person name="Ram K.R."/>
            <person name="Rand D."/>
            <person name="Rasmussen M.D."/>
            <person name="Reed L.K."/>
            <person name="Reenan R."/>
            <person name="Reily A."/>
            <person name="Remington K.A."/>
            <person name="Rieger T.T."/>
            <person name="Ritchie M.G."/>
            <person name="Robin C."/>
            <person name="Rogers Y.H."/>
            <person name="Rohde C."/>
            <person name="Rozas J."/>
            <person name="Rubenfield M.J."/>
            <person name="Ruiz A."/>
            <person name="Russo S."/>
            <person name="Salzberg S.L."/>
            <person name="Sanchez-Gracia A."/>
            <person name="Saranga D.J."/>
            <person name="Sato H."/>
            <person name="Schaeffer S.W."/>
            <person name="Schatz M.C."/>
            <person name="Schlenke T."/>
            <person name="Schwartz R."/>
            <person name="Segarra C."/>
            <person name="Singh R.S."/>
            <person name="Sirot L."/>
            <person name="Sirota M."/>
            <person name="Sisneros N.B."/>
            <person name="Smith C.D."/>
            <person name="Smith T.F."/>
            <person name="Spieth J."/>
            <person name="Stage D.E."/>
            <person name="Stark A."/>
            <person name="Stephan W."/>
            <person name="Strausberg R.L."/>
            <person name="Strempel S."/>
            <person name="Sturgill D."/>
            <person name="Sutton G."/>
            <person name="Sutton G.G."/>
            <person name="Tao W."/>
            <person name="Teichmann S."/>
            <person name="Tobari Y.N."/>
            <person name="Tomimura Y."/>
            <person name="Tsolas J.M."/>
            <person name="Valente V.L."/>
            <person name="Venter E."/>
            <person name="Venter J.C."/>
            <person name="Vicario S."/>
            <person name="Vieira F.G."/>
            <person name="Vilella A.J."/>
            <person name="Villasante A."/>
            <person name="Walenz B."/>
            <person name="Wang J."/>
            <person name="Wasserman M."/>
            <person name="Watts T."/>
            <person name="Wilson D."/>
            <person name="Wilson R.K."/>
            <person name="Wing R.A."/>
            <person name="Wolfner M.F."/>
            <person name="Wong A."/>
            <person name="Wong G.K."/>
            <person name="Wu C.I."/>
            <person name="Wu G."/>
            <person name="Yamamoto D."/>
            <person name="Yang H.P."/>
            <person name="Yang S.P."/>
            <person name="Yorke J.A."/>
            <person name="Yoshida K."/>
            <person name="Zdobnov E."/>
            <person name="Zhang P."/>
            <person name="Zhang Y."/>
            <person name="Zimin A.V."/>
            <person name="Baldwin J."/>
            <person name="Abdouelleil A."/>
            <person name="Abdulkadir J."/>
            <person name="Abebe A."/>
            <person name="Abera B."/>
            <person name="Abreu J."/>
            <person name="Acer S.C."/>
            <person name="Aftuck L."/>
            <person name="Alexander A."/>
            <person name="An P."/>
            <person name="Anderson E."/>
            <person name="Anderson S."/>
            <person name="Arachi H."/>
            <person name="Azer M."/>
            <person name="Bachantsang P."/>
            <person name="Barry A."/>
            <person name="Bayul T."/>
            <person name="Berlin A."/>
            <person name="Bessette D."/>
            <person name="Bloom T."/>
            <person name="Blye J."/>
            <person name="Boguslavskiy L."/>
            <person name="Bonnet C."/>
            <person name="Boukhgalter B."/>
            <person name="Bourzgui I."/>
            <person name="Brown A."/>
            <person name="Cahill P."/>
            <person name="Channer S."/>
            <person name="Cheshatsang Y."/>
            <person name="Chuda L."/>
            <person name="Citroen M."/>
            <person name="Collymore A."/>
            <person name="Cooke P."/>
            <person name="Costello M."/>
            <person name="D'Aco K."/>
            <person name="Daza R."/>
            <person name="De Haan G."/>
            <person name="DeGray S."/>
            <person name="DeMaso C."/>
            <person name="Dhargay N."/>
            <person name="Dooley K."/>
            <person name="Dooley E."/>
            <person name="Doricent M."/>
            <person name="Dorje P."/>
            <person name="Dorjee K."/>
            <person name="Dupes A."/>
            <person name="Elong R."/>
            <person name="Falk J."/>
            <person name="Farina A."/>
            <person name="Faro S."/>
            <person name="Ferguson D."/>
            <person name="Fisher S."/>
            <person name="Foley C.D."/>
            <person name="Franke A."/>
            <person name="Friedrich D."/>
            <person name="Gadbois L."/>
            <person name="Gearin G."/>
            <person name="Gearin C.R."/>
            <person name="Giannoukos G."/>
            <person name="Goode T."/>
            <person name="Graham J."/>
            <person name="Grandbois E."/>
            <person name="Grewal S."/>
            <person name="Gyaltsen K."/>
            <person name="Hafez N."/>
            <person name="Hagos B."/>
            <person name="Hall J."/>
            <person name="Henson C."/>
            <person name="Hollinger A."/>
            <person name="Honan T."/>
            <person name="Huard M.D."/>
            <person name="Hughes L."/>
            <person name="Hurhula B."/>
            <person name="Husby M.E."/>
            <person name="Kamat A."/>
            <person name="Kanga B."/>
            <person name="Kashin S."/>
            <person name="Khazanovich D."/>
            <person name="Kisner P."/>
            <person name="Lance K."/>
            <person name="Lara M."/>
            <person name="Lee W."/>
            <person name="Lennon N."/>
            <person name="Letendre F."/>
            <person name="LeVine R."/>
            <person name="Lipovsky A."/>
            <person name="Liu X."/>
            <person name="Liu J."/>
            <person name="Liu S."/>
            <person name="Lokyitsang T."/>
            <person name="Lokyitsang Y."/>
            <person name="Lubonja R."/>
            <person name="Lui A."/>
            <person name="MacDonald P."/>
            <person name="Magnisalis V."/>
            <person name="Maru K."/>
            <person name="Matthews C."/>
            <person name="McCusker W."/>
            <person name="McDonough S."/>
            <person name="Mehta T."/>
            <person name="Meldrim J."/>
            <person name="Meneus L."/>
            <person name="Mihai O."/>
            <person name="Mihalev A."/>
            <person name="Mihova T."/>
            <person name="Mittelman R."/>
            <person name="Mlenga V."/>
            <person name="Montmayeur A."/>
            <person name="Mulrain L."/>
            <person name="Navidi A."/>
            <person name="Naylor J."/>
            <person name="Negash T."/>
            <person name="Nguyen T."/>
            <person name="Nguyen N."/>
            <person name="Nicol R."/>
            <person name="Norbu C."/>
            <person name="Norbu N."/>
            <person name="Novod N."/>
            <person name="O'Neill B."/>
            <person name="Osman S."/>
            <person name="Markiewicz E."/>
            <person name="Oyono O.L."/>
            <person name="Patti C."/>
            <person name="Phunkhang P."/>
            <person name="Pierre F."/>
            <person name="Priest M."/>
            <person name="Raghuraman S."/>
            <person name="Rege F."/>
            <person name="Reyes R."/>
            <person name="Rise C."/>
            <person name="Rogov P."/>
            <person name="Ross K."/>
            <person name="Ryan E."/>
            <person name="Settipalli S."/>
            <person name="Shea T."/>
            <person name="Sherpa N."/>
            <person name="Shi L."/>
            <person name="Shih D."/>
            <person name="Sparrow T."/>
            <person name="Spaulding J."/>
            <person name="Stalker J."/>
            <person name="Stange-Thomann N."/>
            <person name="Stavropoulos S."/>
            <person name="Stone C."/>
            <person name="Strader C."/>
            <person name="Tesfaye S."/>
            <person name="Thomson T."/>
            <person name="Thoulutsang Y."/>
            <person name="Thoulutsang D."/>
            <person name="Topham K."/>
            <person name="Topping I."/>
            <person name="Tsamla T."/>
            <person name="Vassiliev H."/>
            <person name="Vo A."/>
            <person name="Wangchuk T."/>
            <person name="Wangdi T."/>
            <person name="Weiand M."/>
            <person name="Wilkinson J."/>
            <person name="Wilson A."/>
            <person name="Yadav S."/>
            <person name="Young G."/>
            <person name="Yu Q."/>
            <person name="Zembek L."/>
            <person name="Zhong D."/>
            <person name="Zimmer A."/>
            <person name="Zwirko Z."/>
            <person name="Jaffe D.B."/>
            <person name="Alvarez P."/>
            <person name="Brockman W."/>
            <person name="Butler J."/>
            <person name="Chin C."/>
            <person name="Gnerre S."/>
            <person name="Grabherr M."/>
            <person name="Kleber M."/>
            <person name="Mauceli E."/>
            <person name="MacCallum I."/>
        </authorList>
    </citation>
    <scope>NUCLEOTIDE SEQUENCE [LARGE SCALE GENOMIC DNA]</scope>
    <source>
        <strain evidence="3">white501</strain>
    </source>
</reference>
<evidence type="ECO:0000313" key="3">
    <source>
        <dbReference type="Proteomes" id="UP000000304"/>
    </source>
</evidence>
<dbReference type="HOGENOM" id="CLU_895080_0_0_1"/>
<dbReference type="OMA" id="THRTPIC"/>
<dbReference type="OrthoDB" id="5951731at2759"/>
<evidence type="ECO:0000256" key="1">
    <source>
        <dbReference type="SAM" id="MobiDB-lite"/>
    </source>
</evidence>